<evidence type="ECO:0000256" key="2">
    <source>
        <dbReference type="ARBA" id="ARBA00023163"/>
    </source>
</evidence>
<dbReference type="PANTHER" id="PTHR33124">
    <property type="entry name" value="TRANSCRIPTION FACTOR IBH1-LIKE 1"/>
    <property type="match status" value="1"/>
</dbReference>
<dbReference type="GO" id="GO:0006355">
    <property type="term" value="P:regulation of DNA-templated transcription"/>
    <property type="evidence" value="ECO:0007669"/>
    <property type="project" value="InterPro"/>
</dbReference>
<dbReference type="InterPro" id="IPR044660">
    <property type="entry name" value="IBH1-like"/>
</dbReference>
<dbReference type="Proteomes" id="UP000036987">
    <property type="component" value="Unassembled WGS sequence"/>
</dbReference>
<keyword evidence="5" id="KW-1185">Reference proteome</keyword>
<feature type="region of interest" description="Disordered" evidence="3">
    <location>
        <begin position="1"/>
        <end position="23"/>
    </location>
</feature>
<feature type="compositionally biased region" description="Basic residues" evidence="3">
    <location>
        <begin position="9"/>
        <end position="23"/>
    </location>
</feature>
<keyword evidence="1" id="KW-0805">Transcription regulation</keyword>
<evidence type="ECO:0008006" key="6">
    <source>
        <dbReference type="Google" id="ProtNLM"/>
    </source>
</evidence>
<dbReference type="PANTHER" id="PTHR33124:SF9">
    <property type="entry name" value="TRANSCRIPTION FACTOR"/>
    <property type="match status" value="1"/>
</dbReference>
<sequence>MDKSCSRCPRQKRRILQQKRKKKINTPIQAKLRELQTLIPGGEGLMADELFTLTANYISKLKLQVLLLHTFSNMCMP</sequence>
<evidence type="ECO:0000313" key="4">
    <source>
        <dbReference type="EMBL" id="KMZ56578.1"/>
    </source>
</evidence>
<dbReference type="AlphaFoldDB" id="A0A0K9NIX7"/>
<keyword evidence="2" id="KW-0804">Transcription</keyword>
<proteinExistence type="predicted"/>
<gene>
    <name evidence="4" type="ORF">ZOSMA_93G00420</name>
</gene>
<evidence type="ECO:0000256" key="3">
    <source>
        <dbReference type="SAM" id="MobiDB-lite"/>
    </source>
</evidence>
<organism evidence="4 5">
    <name type="scientific">Zostera marina</name>
    <name type="common">Eelgrass</name>
    <dbReference type="NCBI Taxonomy" id="29655"/>
    <lineage>
        <taxon>Eukaryota</taxon>
        <taxon>Viridiplantae</taxon>
        <taxon>Streptophyta</taxon>
        <taxon>Embryophyta</taxon>
        <taxon>Tracheophyta</taxon>
        <taxon>Spermatophyta</taxon>
        <taxon>Magnoliopsida</taxon>
        <taxon>Liliopsida</taxon>
        <taxon>Zosteraceae</taxon>
        <taxon>Zostera</taxon>
    </lineage>
</organism>
<comment type="caution">
    <text evidence="4">The sequence shown here is derived from an EMBL/GenBank/DDBJ whole genome shotgun (WGS) entry which is preliminary data.</text>
</comment>
<reference evidence="5" key="1">
    <citation type="journal article" date="2016" name="Nature">
        <title>The genome of the seagrass Zostera marina reveals angiosperm adaptation to the sea.</title>
        <authorList>
            <person name="Olsen J.L."/>
            <person name="Rouze P."/>
            <person name="Verhelst B."/>
            <person name="Lin Y.-C."/>
            <person name="Bayer T."/>
            <person name="Collen J."/>
            <person name="Dattolo E."/>
            <person name="De Paoli E."/>
            <person name="Dittami S."/>
            <person name="Maumus F."/>
            <person name="Michel G."/>
            <person name="Kersting A."/>
            <person name="Lauritano C."/>
            <person name="Lohaus R."/>
            <person name="Toepel M."/>
            <person name="Tonon T."/>
            <person name="Vanneste K."/>
            <person name="Amirebrahimi M."/>
            <person name="Brakel J."/>
            <person name="Bostroem C."/>
            <person name="Chovatia M."/>
            <person name="Grimwood J."/>
            <person name="Jenkins J.W."/>
            <person name="Jueterbock A."/>
            <person name="Mraz A."/>
            <person name="Stam W.T."/>
            <person name="Tice H."/>
            <person name="Bornberg-Bauer E."/>
            <person name="Green P.J."/>
            <person name="Pearson G.A."/>
            <person name="Procaccini G."/>
            <person name="Duarte C.M."/>
            <person name="Schmutz J."/>
            <person name="Reusch T.B.H."/>
            <person name="Van de Peer Y."/>
        </authorList>
    </citation>
    <scope>NUCLEOTIDE SEQUENCE [LARGE SCALE GENOMIC DNA]</scope>
    <source>
        <strain evidence="5">cv. Finnish</strain>
    </source>
</reference>
<accession>A0A0K9NIX7</accession>
<protein>
    <recommendedName>
        <fullName evidence="6">BHLH domain-containing protein</fullName>
    </recommendedName>
</protein>
<dbReference type="OrthoDB" id="1363133at2759"/>
<evidence type="ECO:0000256" key="1">
    <source>
        <dbReference type="ARBA" id="ARBA00023015"/>
    </source>
</evidence>
<name>A0A0K9NIX7_ZOSMR</name>
<evidence type="ECO:0000313" key="5">
    <source>
        <dbReference type="Proteomes" id="UP000036987"/>
    </source>
</evidence>
<dbReference type="EMBL" id="LFYR01002156">
    <property type="protein sequence ID" value="KMZ56578.1"/>
    <property type="molecule type" value="Genomic_DNA"/>
</dbReference>